<gene>
    <name evidence="1" type="ORF">V6256_00265</name>
</gene>
<keyword evidence="1" id="KW-0378">Hydrolase</keyword>
<evidence type="ECO:0000313" key="1">
    <source>
        <dbReference type="EMBL" id="MEL0628024.1"/>
    </source>
</evidence>
<reference evidence="1 2" key="1">
    <citation type="submission" date="2024-02" db="EMBL/GenBank/DDBJ databases">
        <title>Bacteria isolated from the canopy kelp, Nereocystis luetkeana.</title>
        <authorList>
            <person name="Pfister C.A."/>
            <person name="Younker I.T."/>
            <person name="Light S.H."/>
        </authorList>
    </citation>
    <scope>NUCLEOTIDE SEQUENCE [LARGE SCALE GENOMIC DNA]</scope>
    <source>
        <strain evidence="1 2">TI.1.05</strain>
    </source>
</reference>
<dbReference type="EC" id="3.2.2.20" evidence="1"/>
<accession>A0ABU9GL67</accession>
<comment type="caution">
    <text evidence="1">The sequence shown here is derived from an EMBL/GenBank/DDBJ whole genome shotgun (WGS) entry which is preliminary data.</text>
</comment>
<dbReference type="GO" id="GO:0008725">
    <property type="term" value="F:DNA-3-methyladenine glycosylase activity"/>
    <property type="evidence" value="ECO:0007669"/>
    <property type="project" value="UniProtKB-EC"/>
</dbReference>
<dbReference type="Gene3D" id="1.10.340.30">
    <property type="entry name" value="Hypothetical protein, domain 2"/>
    <property type="match status" value="1"/>
</dbReference>
<dbReference type="SUPFAM" id="SSF48150">
    <property type="entry name" value="DNA-glycosylase"/>
    <property type="match status" value="1"/>
</dbReference>
<dbReference type="InterPro" id="IPR011257">
    <property type="entry name" value="DNA_glycosylase"/>
</dbReference>
<evidence type="ECO:0000313" key="2">
    <source>
        <dbReference type="Proteomes" id="UP001369082"/>
    </source>
</evidence>
<dbReference type="PANTHER" id="PTHR30037">
    <property type="entry name" value="DNA-3-METHYLADENINE GLYCOSYLASE 1"/>
    <property type="match status" value="1"/>
</dbReference>
<dbReference type="PANTHER" id="PTHR30037:SF4">
    <property type="entry name" value="DNA-3-METHYLADENINE GLYCOSYLASE I"/>
    <property type="match status" value="1"/>
</dbReference>
<proteinExistence type="predicted"/>
<keyword evidence="1" id="KW-0326">Glycosidase</keyword>
<name>A0ABU9GL67_9GAMM</name>
<keyword evidence="2" id="KW-1185">Reference proteome</keyword>
<dbReference type="Proteomes" id="UP001369082">
    <property type="component" value="Unassembled WGS sequence"/>
</dbReference>
<dbReference type="EMBL" id="JBAKAZ010000001">
    <property type="protein sequence ID" value="MEL0628024.1"/>
    <property type="molecule type" value="Genomic_DNA"/>
</dbReference>
<dbReference type="Pfam" id="PF03352">
    <property type="entry name" value="Adenine_glyco"/>
    <property type="match status" value="1"/>
</dbReference>
<dbReference type="RefSeq" id="WP_341595964.1">
    <property type="nucleotide sequence ID" value="NZ_JBAKAZ010000001.1"/>
</dbReference>
<protein>
    <submittedName>
        <fullName evidence="1">DNA-3-methyladenine glycosylase I</fullName>
        <ecNumber evidence="1">3.2.2.20</ecNumber>
    </submittedName>
</protein>
<sequence>MNQTKKCQWALKTKLEEAYHDAEWGVPVYGDRKLFEALSLELCQSGLSWHTILNKREGYRAAFNQFDLKSVAAFDDAKIEELLLDAGIVRHRAKIAAIINNAQCILNVQKEFGSFSDYIWQFTDHKTIVGHWQSKEEVPASTELSALISKELKKKGFKFLGPTTVYAFMQSVGLLNDHTTDCFRFNACQ</sequence>
<dbReference type="InterPro" id="IPR052891">
    <property type="entry name" value="DNA-3mA_glycosylase"/>
</dbReference>
<organism evidence="1 2">
    <name type="scientific">Psychromonas aquatilis</name>
    <dbReference type="NCBI Taxonomy" id="2005072"/>
    <lineage>
        <taxon>Bacteria</taxon>
        <taxon>Pseudomonadati</taxon>
        <taxon>Pseudomonadota</taxon>
        <taxon>Gammaproteobacteria</taxon>
        <taxon>Alteromonadales</taxon>
        <taxon>Psychromonadaceae</taxon>
        <taxon>Psychromonas</taxon>
    </lineage>
</organism>
<dbReference type="InterPro" id="IPR005019">
    <property type="entry name" value="Adenine_glyco"/>
</dbReference>